<gene>
    <name evidence="2" type="ORF">PTTT1_LOCUS40162</name>
</gene>
<dbReference type="Pfam" id="PF01764">
    <property type="entry name" value="Lipase_3"/>
    <property type="match status" value="1"/>
</dbReference>
<evidence type="ECO:0000313" key="2">
    <source>
        <dbReference type="EMBL" id="CAG9288962.1"/>
    </source>
</evidence>
<dbReference type="InterPro" id="IPR051218">
    <property type="entry name" value="Sec_MonoDiacylglyc_Lipase"/>
</dbReference>
<proteinExistence type="predicted"/>
<dbReference type="GO" id="GO:0006629">
    <property type="term" value="P:lipid metabolic process"/>
    <property type="evidence" value="ECO:0007669"/>
    <property type="project" value="InterPro"/>
</dbReference>
<dbReference type="Gene3D" id="3.40.50.1820">
    <property type="entry name" value="alpha/beta hydrolase"/>
    <property type="match status" value="1"/>
</dbReference>
<organism evidence="2">
    <name type="scientific">Phaeodactylum tricornutum</name>
    <name type="common">Diatom</name>
    <dbReference type="NCBI Taxonomy" id="2850"/>
    <lineage>
        <taxon>Eukaryota</taxon>
        <taxon>Sar</taxon>
        <taxon>Stramenopiles</taxon>
        <taxon>Ochrophyta</taxon>
        <taxon>Bacillariophyta</taxon>
        <taxon>Bacillariophyceae</taxon>
        <taxon>Bacillariophycidae</taxon>
        <taxon>Naviculales</taxon>
        <taxon>Phaeodactylaceae</taxon>
        <taxon>Phaeodactylum</taxon>
    </lineage>
</organism>
<reference evidence="2" key="1">
    <citation type="submission" date="2022-02" db="EMBL/GenBank/DDBJ databases">
        <authorList>
            <person name="Giguere J D."/>
        </authorList>
    </citation>
    <scope>NUCLEOTIDE SEQUENCE</scope>
    <source>
        <strain evidence="2">CCAP 1055/1</strain>
    </source>
</reference>
<protein>
    <recommendedName>
        <fullName evidence="1">Fungal lipase-type domain-containing protein</fullName>
    </recommendedName>
</protein>
<dbReference type="Proteomes" id="UP000836788">
    <property type="component" value="Chromosome 4"/>
</dbReference>
<dbReference type="PANTHER" id="PTHR45856:SF24">
    <property type="entry name" value="FUNGAL LIPASE-LIKE DOMAIN-CONTAINING PROTEIN"/>
    <property type="match status" value="1"/>
</dbReference>
<dbReference type="SUPFAM" id="SSF53474">
    <property type="entry name" value="alpha/beta-Hydrolases"/>
    <property type="match status" value="1"/>
</dbReference>
<dbReference type="InterPro" id="IPR029058">
    <property type="entry name" value="AB_hydrolase_fold"/>
</dbReference>
<name>A0A8J9X5D0_PHATR</name>
<dbReference type="PANTHER" id="PTHR45856">
    <property type="entry name" value="ALPHA/BETA-HYDROLASES SUPERFAMILY PROTEIN"/>
    <property type="match status" value="1"/>
</dbReference>
<accession>A0A8J9X5D0</accession>
<dbReference type="AlphaFoldDB" id="A0A8J9X5D0"/>
<dbReference type="InterPro" id="IPR002921">
    <property type="entry name" value="Fungal_lipase-type"/>
</dbReference>
<dbReference type="EMBL" id="OU594945">
    <property type="protein sequence ID" value="CAG9288962.1"/>
    <property type="molecule type" value="Genomic_DNA"/>
</dbReference>
<feature type="domain" description="Fungal lipase-type" evidence="1">
    <location>
        <begin position="62"/>
        <end position="224"/>
    </location>
</feature>
<sequence>MYHFHRELNDTQVCDLINEKNYTIYEQPQDNDVICHWYFHERDQSGTQVMIASSESQNYLAVVFAGTDDLRTSLTDADILLTTFGDENFTLPDPRVRIHSGFNTAVFGQDVFREIVRKFDALRILRPQTRLFTTGHSLGASDSILTAVGLTLYYEKQAKLYDAHHEALPSYLRHPPPVITSLNFGCPRIGNSYWRDFVHMNPTVQRVNIWRVVLGWDLVPRLPKLIYHVGHTIQLYRNAYWESQADPENATAIAYYQHYGDVEEGLAGVPFGWANAPFIWVPGALLSHVARRYWEFLYAWTQSSPEHQATWVHSFVTIENASDYDDDTRPPNVDDDFWVDPPDDELFEATDELDMVSTAVK</sequence>
<evidence type="ECO:0000259" key="1">
    <source>
        <dbReference type="Pfam" id="PF01764"/>
    </source>
</evidence>